<dbReference type="AlphaFoldDB" id="A0A0U1DVT7"/>
<dbReference type="Proteomes" id="UP000182227">
    <property type="component" value="Unassembled WGS sequence"/>
</dbReference>
<name>A0A0U1DVT7_9MYCO</name>
<evidence type="ECO:0000313" key="4">
    <source>
        <dbReference type="EMBL" id="CQD23513.1"/>
    </source>
</evidence>
<dbReference type="SUPFAM" id="SSF56601">
    <property type="entry name" value="beta-lactamase/transpeptidase-like"/>
    <property type="match status" value="1"/>
</dbReference>
<feature type="region of interest" description="Disordered" evidence="1">
    <location>
        <begin position="224"/>
        <end position="256"/>
    </location>
</feature>
<feature type="compositionally biased region" description="Pro residues" evidence="1">
    <location>
        <begin position="246"/>
        <end position="256"/>
    </location>
</feature>
<feature type="chain" id="PRO_5006708287" evidence="2">
    <location>
        <begin position="46"/>
        <end position="256"/>
    </location>
</feature>
<dbReference type="InterPro" id="IPR012338">
    <property type="entry name" value="Beta-lactam/transpept-like"/>
</dbReference>
<proteinExistence type="predicted"/>
<dbReference type="EMBL" id="CTEF01000006">
    <property type="protein sequence ID" value="CQD23513.1"/>
    <property type="molecule type" value="Genomic_DNA"/>
</dbReference>
<feature type="domain" description="ORF 12 gene product N-terminal" evidence="3">
    <location>
        <begin position="58"/>
        <end position="143"/>
    </location>
</feature>
<feature type="signal peptide" evidence="2">
    <location>
        <begin position="1"/>
        <end position="45"/>
    </location>
</feature>
<evidence type="ECO:0000259" key="3">
    <source>
        <dbReference type="Pfam" id="PF18042"/>
    </source>
</evidence>
<keyword evidence="2" id="KW-0732">Signal</keyword>
<dbReference type="Pfam" id="PF18042">
    <property type="entry name" value="ORF_12_N"/>
    <property type="match status" value="1"/>
</dbReference>
<evidence type="ECO:0000256" key="1">
    <source>
        <dbReference type="SAM" id="MobiDB-lite"/>
    </source>
</evidence>
<dbReference type="InterPro" id="IPR040846">
    <property type="entry name" value="ORF_12_N"/>
</dbReference>
<evidence type="ECO:0000313" key="5">
    <source>
        <dbReference type="Proteomes" id="UP000182227"/>
    </source>
</evidence>
<organism evidence="4 5">
    <name type="scientific">Mycolicibacterium conceptionense</name>
    <dbReference type="NCBI Taxonomy" id="451644"/>
    <lineage>
        <taxon>Bacteria</taxon>
        <taxon>Bacillati</taxon>
        <taxon>Actinomycetota</taxon>
        <taxon>Actinomycetes</taxon>
        <taxon>Mycobacteriales</taxon>
        <taxon>Mycobacteriaceae</taxon>
        <taxon>Mycolicibacterium</taxon>
    </lineage>
</organism>
<protein>
    <submittedName>
        <fullName evidence="4">Beta-lactamase</fullName>
    </submittedName>
</protein>
<accession>A0A0U1DVT7</accession>
<reference evidence="4 5" key="1">
    <citation type="submission" date="2015-03" db="EMBL/GenBank/DDBJ databases">
        <authorList>
            <person name="Murphy D."/>
        </authorList>
    </citation>
    <scope>NUCLEOTIDE SEQUENCE [LARGE SCALE GENOMIC DNA]</scope>
    <source>
        <strain evidence="4 5">D16</strain>
    </source>
</reference>
<dbReference type="Gene3D" id="3.40.710.10">
    <property type="entry name" value="DD-peptidase/beta-lactamase superfamily"/>
    <property type="match status" value="1"/>
</dbReference>
<gene>
    <name evidence="4" type="ORF">BN970_05863</name>
</gene>
<sequence length="256" mass="27388" precursor="true">MCWTLQGPLPRRSRGRTLHRTVGLTAITAVAAALACGCSPSVAPAAEVSYGAHIDTITPPGLRAKQTMDMLNSDWPIGPIGVRTLAAPEKVDLVGTKMDSIWWDRPFKVTSVDIGAAQATLHVLTSYNVAQDIELRTNDAGLVDRFDVTLVPPKIETWSDIDTELTKSGARYSYRVSKVVGGKCEQVAGTNTELSLPLASIFKLYVLLAVSDAIKAGTCAGTITSRSPRKARSSGQPAWTSFRPGPRSPYGPPPSR</sequence>
<evidence type="ECO:0000256" key="2">
    <source>
        <dbReference type="SAM" id="SignalP"/>
    </source>
</evidence>